<reference evidence="2" key="1">
    <citation type="journal article" date="2017" name="Arch. Virol.">
        <title>Complete genome sequence and evolution analysis of a columbid herpesvirus type 1 from feral pigeon in China.</title>
        <authorList>
            <person name="Guo Y."/>
            <person name="Li S."/>
            <person name="Sun X."/>
            <person name="He Y."/>
            <person name="Zhao H."/>
            <person name="Wang Y."/>
            <person name="Zhao P."/>
            <person name="Xing M."/>
        </authorList>
    </citation>
    <scope>NUCLEOTIDE SEQUENCE [LARGE SCALE GENOMIC DNA]</scope>
    <source>
        <strain evidence="2">HLJ</strain>
    </source>
</reference>
<sequence>MRLGTNGGSTRVSVWAAAVNPIEEVAGAIGDGIRAGRTSQSPSFLSLCLSLFFARTTQVRVAARDGKPPSDQNHLKPAARERENSMPGKTRRFCTNLERSMAPYRPGSVQKATVAS</sequence>
<name>A0A1V0M8L5_9ALPH</name>
<evidence type="ECO:0000313" key="2">
    <source>
        <dbReference type="EMBL" id="ARD71403.1"/>
    </source>
</evidence>
<dbReference type="Proteomes" id="UP000202345">
    <property type="component" value="Segment"/>
</dbReference>
<feature type="region of interest" description="Disordered" evidence="1">
    <location>
        <begin position="62"/>
        <end position="91"/>
    </location>
</feature>
<feature type="region of interest" description="Disordered" evidence="1">
    <location>
        <begin position="97"/>
        <end position="116"/>
    </location>
</feature>
<dbReference type="EMBL" id="KX589235">
    <property type="protein sequence ID" value="ARD71435.1"/>
    <property type="molecule type" value="Genomic_DNA"/>
</dbReference>
<dbReference type="EMBL" id="KX589235">
    <property type="protein sequence ID" value="ARD71403.1"/>
    <property type="molecule type" value="Genomic_DNA"/>
</dbReference>
<organism evidence="2">
    <name type="scientific">Columbid alphaherpesvirus 1</name>
    <dbReference type="NCBI Taxonomy" id="93386"/>
    <lineage>
        <taxon>Viruses</taxon>
        <taxon>Duplodnaviria</taxon>
        <taxon>Heunggongvirae</taxon>
        <taxon>Peploviricota</taxon>
        <taxon>Herviviricetes</taxon>
        <taxon>Herpesvirales</taxon>
        <taxon>Orthoherpesviridae</taxon>
        <taxon>Alphaherpesvirinae</taxon>
        <taxon>Mardivirus</taxon>
        <taxon>Mardivirus columbidalpha1</taxon>
    </lineage>
</organism>
<gene>
    <name evidence="2" type="ORF">CoHVHLJ_092</name>
    <name evidence="3" type="ORF">CoHVHLJ_124</name>
</gene>
<protein>
    <submittedName>
        <fullName evidence="2">Uncharacterized protein</fullName>
    </submittedName>
</protein>
<evidence type="ECO:0000313" key="4">
    <source>
        <dbReference type="Proteomes" id="UP000202345"/>
    </source>
</evidence>
<accession>A0A1V0M8L5</accession>
<keyword evidence="4" id="KW-1185">Reference proteome</keyword>
<evidence type="ECO:0000256" key="1">
    <source>
        <dbReference type="SAM" id="MobiDB-lite"/>
    </source>
</evidence>
<evidence type="ECO:0000313" key="3">
    <source>
        <dbReference type="EMBL" id="ARD71435.1"/>
    </source>
</evidence>
<proteinExistence type="predicted"/>